<sequence>MSAPLLEGRGLRLSYSGRTVLAEAGVTLGHGELVGLIGPNGAGKTTLLKCLAGLLRADAGTVTLDGAALDRVPPRLLARRLAYLAQSTAVHWPLTVERVVALGRLPHLDPWRAPGAADATAIERALAQCGVAHLRERVVTTLSGGERARVLLARALAVEPDLLLADEPVAGLDPYHQLQVMEVLRQGSTQGMGTLVVLHDLTLAARYCDRVVLLSRGGVAADGPPAEVLRPALLEAVYGVRMLTLEAGGAVAYVPWERLGRDPES</sequence>
<dbReference type="HOGENOM" id="CLU_000604_1_11_5"/>
<dbReference type="OrthoDB" id="9810077at2"/>
<dbReference type="KEGG" id="rce:RC1_0662"/>
<dbReference type="STRING" id="414684.RC1_0662"/>
<keyword evidence="2" id="KW-0813">Transport</keyword>
<dbReference type="PROSITE" id="PS50893">
    <property type="entry name" value="ABC_TRANSPORTER_2"/>
    <property type="match status" value="1"/>
</dbReference>
<evidence type="ECO:0000256" key="2">
    <source>
        <dbReference type="ARBA" id="ARBA00022448"/>
    </source>
</evidence>
<dbReference type="GO" id="GO:0016887">
    <property type="term" value="F:ATP hydrolysis activity"/>
    <property type="evidence" value="ECO:0007669"/>
    <property type="project" value="InterPro"/>
</dbReference>
<comment type="similarity">
    <text evidence="1">Belongs to the ABC transporter superfamily.</text>
</comment>
<evidence type="ECO:0000313" key="9">
    <source>
        <dbReference type="Proteomes" id="UP000001591"/>
    </source>
</evidence>
<evidence type="ECO:0000256" key="5">
    <source>
        <dbReference type="ARBA" id="ARBA00022967"/>
    </source>
</evidence>
<dbReference type="SUPFAM" id="SSF52540">
    <property type="entry name" value="P-loop containing nucleoside triphosphate hydrolases"/>
    <property type="match status" value="1"/>
</dbReference>
<protein>
    <submittedName>
        <fullName evidence="8">Iron(III) dicitrate transport ATP-binding protein fecE</fullName>
    </submittedName>
</protein>
<dbReference type="PANTHER" id="PTHR42794">
    <property type="entry name" value="HEMIN IMPORT ATP-BINDING PROTEIN HMUV"/>
    <property type="match status" value="1"/>
</dbReference>
<feature type="domain" description="ABC transporter" evidence="7">
    <location>
        <begin position="6"/>
        <end position="241"/>
    </location>
</feature>
<dbReference type="SMART" id="SM00382">
    <property type="entry name" value="AAA"/>
    <property type="match status" value="1"/>
</dbReference>
<evidence type="ECO:0000256" key="1">
    <source>
        <dbReference type="ARBA" id="ARBA00005417"/>
    </source>
</evidence>
<evidence type="ECO:0000313" key="8">
    <source>
        <dbReference type="EMBL" id="ACI98097.1"/>
    </source>
</evidence>
<accession>B6IRL1</accession>
<dbReference type="Pfam" id="PF00005">
    <property type="entry name" value="ABC_tran"/>
    <property type="match status" value="1"/>
</dbReference>
<name>B6IRL1_RHOCS</name>
<evidence type="ECO:0000256" key="3">
    <source>
        <dbReference type="ARBA" id="ARBA00022741"/>
    </source>
</evidence>
<keyword evidence="9" id="KW-1185">Reference proteome</keyword>
<evidence type="ECO:0000256" key="4">
    <source>
        <dbReference type="ARBA" id="ARBA00022840"/>
    </source>
</evidence>
<evidence type="ECO:0000256" key="6">
    <source>
        <dbReference type="ARBA" id="ARBA00037066"/>
    </source>
</evidence>
<dbReference type="RefSeq" id="WP_012565889.1">
    <property type="nucleotide sequence ID" value="NC_011420.2"/>
</dbReference>
<dbReference type="InterPro" id="IPR027417">
    <property type="entry name" value="P-loop_NTPase"/>
</dbReference>
<keyword evidence="3" id="KW-0547">Nucleotide-binding</keyword>
<comment type="function">
    <text evidence="6">Part of the ABC transporter complex HmuTUV involved in hemin import. Responsible for energy coupling to the transport system.</text>
</comment>
<evidence type="ECO:0000259" key="7">
    <source>
        <dbReference type="PROSITE" id="PS50893"/>
    </source>
</evidence>
<dbReference type="CDD" id="cd03214">
    <property type="entry name" value="ABC_Iron-Siderophores_B12_Hemin"/>
    <property type="match status" value="1"/>
</dbReference>
<keyword evidence="5" id="KW-1278">Translocase</keyword>
<dbReference type="FunFam" id="3.40.50.300:FF:000134">
    <property type="entry name" value="Iron-enterobactin ABC transporter ATP-binding protein"/>
    <property type="match status" value="1"/>
</dbReference>
<keyword evidence="4 8" id="KW-0067">ATP-binding</keyword>
<dbReference type="eggNOG" id="COG1120">
    <property type="taxonomic scope" value="Bacteria"/>
</dbReference>
<dbReference type="InterPro" id="IPR003593">
    <property type="entry name" value="AAA+_ATPase"/>
</dbReference>
<dbReference type="InterPro" id="IPR017871">
    <property type="entry name" value="ABC_transporter-like_CS"/>
</dbReference>
<proteinExistence type="inferred from homology"/>
<dbReference type="Gene3D" id="3.40.50.300">
    <property type="entry name" value="P-loop containing nucleotide triphosphate hydrolases"/>
    <property type="match status" value="1"/>
</dbReference>
<dbReference type="InterPro" id="IPR003439">
    <property type="entry name" value="ABC_transporter-like_ATP-bd"/>
</dbReference>
<dbReference type="PROSITE" id="PS00211">
    <property type="entry name" value="ABC_TRANSPORTER_1"/>
    <property type="match status" value="1"/>
</dbReference>
<dbReference type="AlphaFoldDB" id="B6IRL1"/>
<dbReference type="Proteomes" id="UP000001591">
    <property type="component" value="Chromosome"/>
</dbReference>
<dbReference type="EMBL" id="CP000613">
    <property type="protein sequence ID" value="ACI98097.1"/>
    <property type="molecule type" value="Genomic_DNA"/>
</dbReference>
<reference evidence="8 9" key="1">
    <citation type="journal article" date="2010" name="BMC Genomics">
        <title>Metabolic flexibility revealed in the genome of the cyst-forming alpha-1 proteobacterium Rhodospirillum centenum.</title>
        <authorList>
            <person name="Lu Y.K."/>
            <person name="Marden J."/>
            <person name="Han M."/>
            <person name="Swingley W.D."/>
            <person name="Mastrian S.D."/>
            <person name="Chowdhury S.R."/>
            <person name="Hao J."/>
            <person name="Helmy T."/>
            <person name="Kim S."/>
            <person name="Kurdoglu A.A."/>
            <person name="Matthies H.J."/>
            <person name="Rollo D."/>
            <person name="Stothard P."/>
            <person name="Blankenship R.E."/>
            <person name="Bauer C.E."/>
            <person name="Touchman J.W."/>
        </authorList>
    </citation>
    <scope>NUCLEOTIDE SEQUENCE [LARGE SCALE GENOMIC DNA]</scope>
    <source>
        <strain evidence="9">ATCC 51521 / SW</strain>
    </source>
</reference>
<gene>
    <name evidence="8" type="primary">fecE</name>
    <name evidence="8" type="ordered locus">RC1_0662</name>
</gene>
<dbReference type="GO" id="GO:0005524">
    <property type="term" value="F:ATP binding"/>
    <property type="evidence" value="ECO:0007669"/>
    <property type="project" value="UniProtKB-KW"/>
</dbReference>
<organism evidence="8 9">
    <name type="scientific">Rhodospirillum centenum (strain ATCC 51521 / SW)</name>
    <dbReference type="NCBI Taxonomy" id="414684"/>
    <lineage>
        <taxon>Bacteria</taxon>
        <taxon>Pseudomonadati</taxon>
        <taxon>Pseudomonadota</taxon>
        <taxon>Alphaproteobacteria</taxon>
        <taxon>Rhodospirillales</taxon>
        <taxon>Rhodospirillaceae</taxon>
        <taxon>Rhodospirillum</taxon>
    </lineage>
</organism>
<dbReference type="PANTHER" id="PTHR42794:SF1">
    <property type="entry name" value="HEMIN IMPORT ATP-BINDING PROTEIN HMUV"/>
    <property type="match status" value="1"/>
</dbReference>